<keyword evidence="3" id="KW-0472">Membrane</keyword>
<proteinExistence type="predicted"/>
<feature type="region of interest" description="Disordered" evidence="2">
    <location>
        <begin position="256"/>
        <end position="382"/>
    </location>
</feature>
<feature type="region of interest" description="Disordered" evidence="2">
    <location>
        <begin position="174"/>
        <end position="213"/>
    </location>
</feature>
<feature type="coiled-coil region" evidence="1">
    <location>
        <begin position="383"/>
        <end position="423"/>
    </location>
</feature>
<evidence type="ECO:0000256" key="2">
    <source>
        <dbReference type="SAM" id="MobiDB-lite"/>
    </source>
</evidence>
<evidence type="ECO:0000256" key="1">
    <source>
        <dbReference type="SAM" id="Coils"/>
    </source>
</evidence>
<feature type="compositionally biased region" description="Low complexity" evidence="2">
    <location>
        <begin position="316"/>
        <end position="336"/>
    </location>
</feature>
<feature type="compositionally biased region" description="Gly residues" evidence="2">
    <location>
        <begin position="185"/>
        <end position="202"/>
    </location>
</feature>
<evidence type="ECO:0000256" key="3">
    <source>
        <dbReference type="SAM" id="Phobius"/>
    </source>
</evidence>
<organism evidence="4 5">
    <name type="scientific">Cordyceps militaris</name>
    <name type="common">Caterpillar fungus</name>
    <name type="synonym">Clavaria militaris</name>
    <dbReference type="NCBI Taxonomy" id="73501"/>
    <lineage>
        <taxon>Eukaryota</taxon>
        <taxon>Fungi</taxon>
        <taxon>Dikarya</taxon>
        <taxon>Ascomycota</taxon>
        <taxon>Pezizomycotina</taxon>
        <taxon>Sordariomycetes</taxon>
        <taxon>Hypocreomycetidae</taxon>
        <taxon>Hypocreales</taxon>
        <taxon>Cordycipitaceae</taxon>
        <taxon>Cordyceps</taxon>
    </lineage>
</organism>
<accession>A0A2H4SQI5</accession>
<evidence type="ECO:0000313" key="5">
    <source>
        <dbReference type="Proteomes" id="UP000323067"/>
    </source>
</evidence>
<dbReference type="VEuPathDB" id="FungiDB:A9K55_002160"/>
<protein>
    <submittedName>
        <fullName evidence="4">Transmembrane alpha-helix domain-containing</fullName>
    </submittedName>
</protein>
<sequence>METFFTTAATRTTATATAHDGTAPAAALPTPFDFPCGVDFLSNEFHRNKQLRDRCGPPGFEDYWWSAVGYYSPAVCPRGYTAGCFRWNADQGPAVEPTETAVQCVPRPRGYKCKKDDVSLAFSGTATAPMIQIRWASTDLPALATHPLYPGANPTNTEEDYLMKRTRGARLRGRAESSGYYPYDSGGGGPPGSTTAGSGGASSTGSGSDSSGGGGFRLSTGAKVGIGLGVAFSALVGFALLGLILWRIRVSSKRAKQQHTTQQPHMVPSRYATQPGPGPPMAGGPMSSPLQPAPVYQQPGTSELGHSASAANSQWATASSVTPPPAAATSSVAGPPSELPGGRTPNNPPVEMDSGSPAQQQPVAELPAAAAPRRPFVGATPALSSLREQHALLEQRRQRILELERIEQEQEALENRMSQAEAQGEK</sequence>
<feature type="compositionally biased region" description="Low complexity" evidence="2">
    <location>
        <begin position="357"/>
        <end position="372"/>
    </location>
</feature>
<dbReference type="Proteomes" id="UP000323067">
    <property type="component" value="Chromosome iii"/>
</dbReference>
<name>A0A2H4SQI5_CORMI</name>
<feature type="transmembrane region" description="Helical" evidence="3">
    <location>
        <begin position="226"/>
        <end position="246"/>
    </location>
</feature>
<dbReference type="EMBL" id="CP023326">
    <property type="protein sequence ID" value="ATY65364.1"/>
    <property type="molecule type" value="Genomic_DNA"/>
</dbReference>
<keyword evidence="3" id="KW-1133">Transmembrane helix</keyword>
<dbReference type="AlphaFoldDB" id="A0A2H4SQI5"/>
<gene>
    <name evidence="4" type="ORF">A9K55_002160</name>
</gene>
<dbReference type="OrthoDB" id="4770059at2759"/>
<keyword evidence="3 4" id="KW-0812">Transmembrane</keyword>
<keyword evidence="1" id="KW-0175">Coiled coil</keyword>
<evidence type="ECO:0000313" key="4">
    <source>
        <dbReference type="EMBL" id="ATY65364.1"/>
    </source>
</evidence>
<reference evidence="4 5" key="1">
    <citation type="journal article" date="2017" name="BMC Genomics">
        <title>Chromosome level assembly and secondary metabolite potential of the parasitic fungus Cordyceps militaris.</title>
        <authorList>
            <person name="Kramer G.J."/>
            <person name="Nodwell J.R."/>
        </authorList>
    </citation>
    <scope>NUCLEOTIDE SEQUENCE [LARGE SCALE GENOMIC DNA]</scope>
    <source>
        <strain evidence="4 5">ATCC 34164</strain>
    </source>
</reference>